<keyword evidence="3" id="KW-1185">Reference proteome</keyword>
<dbReference type="InterPro" id="IPR016186">
    <property type="entry name" value="C-type_lectin-like/link_sf"/>
</dbReference>
<organism evidence="3 4">
    <name type="scientific">Parambassis ranga</name>
    <name type="common">Indian glassy fish</name>
    <dbReference type="NCBI Taxonomy" id="210632"/>
    <lineage>
        <taxon>Eukaryota</taxon>
        <taxon>Metazoa</taxon>
        <taxon>Chordata</taxon>
        <taxon>Craniata</taxon>
        <taxon>Vertebrata</taxon>
        <taxon>Euteleostomi</taxon>
        <taxon>Actinopterygii</taxon>
        <taxon>Neopterygii</taxon>
        <taxon>Teleostei</taxon>
        <taxon>Neoteleostei</taxon>
        <taxon>Acanthomorphata</taxon>
        <taxon>Ovalentaria</taxon>
        <taxon>Ambassidae</taxon>
        <taxon>Parambassis</taxon>
    </lineage>
</organism>
<dbReference type="AlphaFoldDB" id="A0A6P7INW6"/>
<name>A0A6P7INW6_9TELE</name>
<protein>
    <submittedName>
        <fullName evidence="4">Macrophage mannose receptor 1-like</fullName>
    </submittedName>
</protein>
<sequence>MLENQQVQRLVPYAGKSWIGLYRNWSWADGSNSSFSYWGANEPNNVERNENCVAANFAESGQWQDWNCDYRRAFVCYSESPVSNQVTLKLKVVKNSSVDLNDSAVMEDMLQQLKQKLKEQGVNEDIRLSWRKQSDGNVFHKDKEDSKKKKDEL</sequence>
<feature type="domain" description="C-type lectin" evidence="2">
    <location>
        <begin position="1"/>
        <end position="77"/>
    </location>
</feature>
<dbReference type="InterPro" id="IPR018378">
    <property type="entry name" value="C-type_lectin_CS"/>
</dbReference>
<dbReference type="PANTHER" id="PTHR45784:SF3">
    <property type="entry name" value="C-TYPE LECTIN DOMAIN FAMILY 4 MEMBER K-LIKE-RELATED"/>
    <property type="match status" value="1"/>
</dbReference>
<dbReference type="PANTHER" id="PTHR45784">
    <property type="entry name" value="C-TYPE LECTIN DOMAIN FAMILY 20 MEMBER A-RELATED"/>
    <property type="match status" value="1"/>
</dbReference>
<dbReference type="CDD" id="cd00037">
    <property type="entry name" value="CLECT"/>
    <property type="match status" value="1"/>
</dbReference>
<reference evidence="4" key="1">
    <citation type="submission" date="2025-08" db="UniProtKB">
        <authorList>
            <consortium name="RefSeq"/>
        </authorList>
    </citation>
    <scope>IDENTIFICATION</scope>
</reference>
<dbReference type="Proteomes" id="UP000515145">
    <property type="component" value="Chromosome 7"/>
</dbReference>
<dbReference type="InterPro" id="IPR001304">
    <property type="entry name" value="C-type_lectin-like"/>
</dbReference>
<evidence type="ECO:0000313" key="4">
    <source>
        <dbReference type="RefSeq" id="XP_028266611.1"/>
    </source>
</evidence>
<evidence type="ECO:0000259" key="2">
    <source>
        <dbReference type="PROSITE" id="PS50041"/>
    </source>
</evidence>
<dbReference type="OrthoDB" id="6369810at2759"/>
<dbReference type="GeneID" id="114439070"/>
<evidence type="ECO:0000313" key="3">
    <source>
        <dbReference type="Proteomes" id="UP000515145"/>
    </source>
</evidence>
<dbReference type="InParanoid" id="A0A6P7INW6"/>
<proteinExistence type="predicted"/>
<dbReference type="SUPFAM" id="SSF56436">
    <property type="entry name" value="C-type lectin-like"/>
    <property type="match status" value="1"/>
</dbReference>
<accession>A0A6P7INW6</accession>
<evidence type="ECO:0000256" key="1">
    <source>
        <dbReference type="ARBA" id="ARBA00023157"/>
    </source>
</evidence>
<dbReference type="InterPro" id="IPR016187">
    <property type="entry name" value="CTDL_fold"/>
</dbReference>
<dbReference type="PROSITE" id="PS50041">
    <property type="entry name" value="C_TYPE_LECTIN_2"/>
    <property type="match status" value="1"/>
</dbReference>
<dbReference type="RefSeq" id="XP_028266611.1">
    <property type="nucleotide sequence ID" value="XM_028410810.1"/>
</dbReference>
<dbReference type="Pfam" id="PF00059">
    <property type="entry name" value="Lectin_C"/>
    <property type="match status" value="1"/>
</dbReference>
<gene>
    <name evidence="4" type="primary">LOC114439070</name>
</gene>
<keyword evidence="1" id="KW-1015">Disulfide bond</keyword>
<dbReference type="Gene3D" id="3.10.100.10">
    <property type="entry name" value="Mannose-Binding Protein A, subunit A"/>
    <property type="match status" value="1"/>
</dbReference>
<dbReference type="PROSITE" id="PS00615">
    <property type="entry name" value="C_TYPE_LECTIN_1"/>
    <property type="match status" value="1"/>
</dbReference>